<evidence type="ECO:0000256" key="4">
    <source>
        <dbReference type="ARBA" id="ARBA00022989"/>
    </source>
</evidence>
<dbReference type="OrthoDB" id="9814461at2"/>
<name>A0A2A9EQ71_9MICO</name>
<keyword evidence="5 7" id="KW-0472">Membrane</keyword>
<accession>A0A2A9EQ71</accession>
<feature type="transmembrane region" description="Helical" evidence="7">
    <location>
        <begin position="178"/>
        <end position="198"/>
    </location>
</feature>
<feature type="transmembrane region" description="Helical" evidence="7">
    <location>
        <begin position="55"/>
        <end position="74"/>
    </location>
</feature>
<dbReference type="PANTHER" id="PTHR30482:SF17">
    <property type="entry name" value="ABC TRANSPORTER ATP-BINDING PROTEIN"/>
    <property type="match status" value="1"/>
</dbReference>
<proteinExistence type="predicted"/>
<feature type="transmembrane region" description="Helical" evidence="7">
    <location>
        <begin position="266"/>
        <end position="290"/>
    </location>
</feature>
<dbReference type="Proteomes" id="UP000222106">
    <property type="component" value="Unassembled WGS sequence"/>
</dbReference>
<gene>
    <name evidence="8" type="ORF">ATJ97_3213</name>
</gene>
<dbReference type="RefSeq" id="WP_098484551.1">
    <property type="nucleotide sequence ID" value="NZ_PDJI01000004.1"/>
</dbReference>
<dbReference type="GO" id="GO:0005886">
    <property type="term" value="C:plasma membrane"/>
    <property type="evidence" value="ECO:0007669"/>
    <property type="project" value="UniProtKB-SubCell"/>
</dbReference>
<keyword evidence="4 7" id="KW-1133">Transmembrane helix</keyword>
<dbReference type="InterPro" id="IPR001851">
    <property type="entry name" value="ABC_transp_permease"/>
</dbReference>
<dbReference type="PANTHER" id="PTHR30482">
    <property type="entry name" value="HIGH-AFFINITY BRANCHED-CHAIN AMINO ACID TRANSPORT SYSTEM PERMEASE"/>
    <property type="match status" value="1"/>
</dbReference>
<evidence type="ECO:0000313" key="8">
    <source>
        <dbReference type="EMBL" id="PFG40681.1"/>
    </source>
</evidence>
<dbReference type="Pfam" id="PF02653">
    <property type="entry name" value="BPD_transp_2"/>
    <property type="match status" value="1"/>
</dbReference>
<protein>
    <submittedName>
        <fullName evidence="8">Amino acid/amide ABC transporter membrane protein 2 (HAAT family)</fullName>
    </submittedName>
</protein>
<feature type="transmembrane region" description="Helical" evidence="7">
    <location>
        <begin position="127"/>
        <end position="146"/>
    </location>
</feature>
<evidence type="ECO:0000256" key="1">
    <source>
        <dbReference type="ARBA" id="ARBA00004651"/>
    </source>
</evidence>
<comment type="caution">
    <text evidence="8">The sequence shown here is derived from an EMBL/GenBank/DDBJ whole genome shotgun (WGS) entry which is preliminary data.</text>
</comment>
<evidence type="ECO:0000256" key="7">
    <source>
        <dbReference type="SAM" id="Phobius"/>
    </source>
</evidence>
<evidence type="ECO:0000256" key="3">
    <source>
        <dbReference type="ARBA" id="ARBA00022692"/>
    </source>
</evidence>
<feature type="transmembrane region" description="Helical" evidence="7">
    <location>
        <begin position="103"/>
        <end position="121"/>
    </location>
</feature>
<dbReference type="CDD" id="cd06581">
    <property type="entry name" value="TM_PBP1_LivM_like"/>
    <property type="match status" value="1"/>
</dbReference>
<evidence type="ECO:0000256" key="5">
    <source>
        <dbReference type="ARBA" id="ARBA00023136"/>
    </source>
</evidence>
<evidence type="ECO:0000313" key="9">
    <source>
        <dbReference type="Proteomes" id="UP000222106"/>
    </source>
</evidence>
<keyword evidence="9" id="KW-1185">Reference proteome</keyword>
<keyword evidence="2" id="KW-1003">Cell membrane</keyword>
<feature type="region of interest" description="Disordered" evidence="6">
    <location>
        <begin position="336"/>
        <end position="373"/>
    </location>
</feature>
<dbReference type="InterPro" id="IPR043428">
    <property type="entry name" value="LivM-like"/>
</dbReference>
<dbReference type="AlphaFoldDB" id="A0A2A9EQ71"/>
<evidence type="ECO:0000256" key="6">
    <source>
        <dbReference type="SAM" id="MobiDB-lite"/>
    </source>
</evidence>
<evidence type="ECO:0000256" key="2">
    <source>
        <dbReference type="ARBA" id="ARBA00022475"/>
    </source>
</evidence>
<organism evidence="8 9">
    <name type="scientific">Georgenia soli</name>
    <dbReference type="NCBI Taxonomy" id="638953"/>
    <lineage>
        <taxon>Bacteria</taxon>
        <taxon>Bacillati</taxon>
        <taxon>Actinomycetota</taxon>
        <taxon>Actinomycetes</taxon>
        <taxon>Micrococcales</taxon>
        <taxon>Bogoriellaceae</taxon>
        <taxon>Georgenia</taxon>
    </lineage>
</organism>
<reference evidence="8 9" key="1">
    <citation type="submission" date="2017-10" db="EMBL/GenBank/DDBJ databases">
        <title>Sequencing the genomes of 1000 actinobacteria strains.</title>
        <authorList>
            <person name="Klenk H.-P."/>
        </authorList>
    </citation>
    <scope>NUCLEOTIDE SEQUENCE [LARGE SCALE GENOMIC DNA]</scope>
    <source>
        <strain evidence="8 9">DSM 21838</strain>
    </source>
</reference>
<comment type="subcellular location">
    <subcellularLocation>
        <location evidence="1">Cell membrane</location>
        <topology evidence="1">Multi-pass membrane protein</topology>
    </subcellularLocation>
</comment>
<keyword evidence="3 7" id="KW-0812">Transmembrane</keyword>
<feature type="transmembrane region" description="Helical" evidence="7">
    <location>
        <begin position="228"/>
        <end position="254"/>
    </location>
</feature>
<feature type="transmembrane region" description="Helical" evidence="7">
    <location>
        <begin position="302"/>
        <end position="329"/>
    </location>
</feature>
<feature type="transmembrane region" description="Helical" evidence="7">
    <location>
        <begin position="29"/>
        <end position="48"/>
    </location>
</feature>
<dbReference type="EMBL" id="PDJI01000004">
    <property type="protein sequence ID" value="PFG40681.1"/>
    <property type="molecule type" value="Genomic_DNA"/>
</dbReference>
<dbReference type="GO" id="GO:0015658">
    <property type="term" value="F:branched-chain amino acid transmembrane transporter activity"/>
    <property type="evidence" value="ECO:0007669"/>
    <property type="project" value="InterPro"/>
</dbReference>
<sequence length="373" mass="39376">MSSTPQTLLEERAASRTAPARLARRSLRTWGLLAVGLVAALALPWVIYPPVAMDIACWALFAVALDILLGYTGLLSFGHAAYWGGSAYVTGLVAVHLGVPFPLAVLAGAVAAMLIALPVGYLSVRRAGIYFAMVTLAFAQMIFFLANQWRDVTGGENGLQSVPKTFFGITAVETDSFYFYYAALPIIVLGMWMAWRIVHSPFGRVLVSIRDNVPRARALGYDVEKYKIAAFVLSAGLAGLAGGLFAISHGFVSLQEVNWTTSGKVVLITVLGGIGTLWGGIVGAAIIVILEDQLASSGFEGIGIITGSVFVIVVLLFRRGVWGTALHAFRGRRGRRGRRAEEGAAGASGAGGDAPEPRAAADRPGLSDAEVVP</sequence>